<comment type="subcellular location">
    <subcellularLocation>
        <location evidence="5">Nucleus</location>
    </subcellularLocation>
</comment>
<feature type="region of interest" description="SAW" evidence="4">
    <location>
        <begin position="439"/>
        <end position="514"/>
    </location>
</feature>
<keyword evidence="5" id="KW-0939">Gibberellin signaling pathway</keyword>
<dbReference type="Pfam" id="PF03514">
    <property type="entry name" value="GRAS"/>
    <property type="match status" value="1"/>
</dbReference>
<feature type="region of interest" description="VHIID" evidence="4">
    <location>
        <begin position="228"/>
        <end position="293"/>
    </location>
</feature>
<dbReference type="AlphaFoldDB" id="A0A9Q0H6Q9"/>
<sequence length="535" mass="58778">MGPYDASIPTGSGSCSSSSSSSCARKASDVDGLLAGAGYKVKSSDLLQVAKRLERLETFMVNTPSEISQQLASDTVHYNPTDLASWVDSLLSEFNHNYNQPHSFSSSVSDLSDFTADLHFSSVPDYWIEKNYTSPPHHPLTAVAAAATEEDSGIRLVHLLMTCAESVQRGDVSLAGSLIDYMQTLLSQVNRSSGIGKVAGYFIDALSRRLFYPQAVCAGSAFENEIWYHHFYEACPYLKFAHFTANQAILEAFDGHDCLHVIDFNLMYGLQWPALIQALALRPGGPPFLRITGIGPASPDGHDSLRGIGLKLAELARSVNVRFAFRGVAASRLDHVKPWMLKVGPAEVVAVNSIMQLHRLLSSEESLDTVLAWIRSLKPRIVTVVEQEANHNEPEFLDRFTESLYYYSTMFDSLEACTIQPEKTVAEMYIQREICNIVSCEGLARVERHEPLAKWKARLGAAGFWPLHLGSNAFKQANMLLTLFSAEGYCVEEKEGCLTIGWHSRPLIAASAWQAAPDPPPDPVPTPAPHVVVSS</sequence>
<feature type="short sequence motif" description="LXXLL motif" evidence="4">
    <location>
        <begin position="357"/>
        <end position="361"/>
    </location>
</feature>
<evidence type="ECO:0000256" key="6">
    <source>
        <dbReference type="SAM" id="MobiDB-lite"/>
    </source>
</evidence>
<feature type="short sequence motif" description="VHIID" evidence="4">
    <location>
        <begin position="259"/>
        <end position="263"/>
    </location>
</feature>
<dbReference type="OrthoDB" id="1869514at2759"/>
<keyword evidence="9" id="KW-1185">Reference proteome</keyword>
<keyword evidence="5" id="KW-0539">Nucleus</keyword>
<reference evidence="8" key="1">
    <citation type="journal article" date="2023" name="Plant J.">
        <title>The genome of the king protea, Protea cynaroides.</title>
        <authorList>
            <person name="Chang J."/>
            <person name="Duong T.A."/>
            <person name="Schoeman C."/>
            <person name="Ma X."/>
            <person name="Roodt D."/>
            <person name="Barker N."/>
            <person name="Li Z."/>
            <person name="Van de Peer Y."/>
            <person name="Mizrachi E."/>
        </authorList>
    </citation>
    <scope>NUCLEOTIDE SEQUENCE</scope>
    <source>
        <tissue evidence="8">Young leaves</tissue>
    </source>
</reference>
<dbReference type="SMART" id="SM01129">
    <property type="entry name" value="DELLA"/>
    <property type="match status" value="1"/>
</dbReference>
<dbReference type="GO" id="GO:0005634">
    <property type="term" value="C:nucleus"/>
    <property type="evidence" value="ECO:0007669"/>
    <property type="project" value="UniProtKB-SubCell"/>
</dbReference>
<feature type="compositionally biased region" description="Low complexity" evidence="6">
    <location>
        <begin position="11"/>
        <end position="22"/>
    </location>
</feature>
<comment type="similarity">
    <text evidence="1 5">Belongs to the GRAS family. DELLA subfamily.</text>
</comment>
<feature type="compositionally biased region" description="Pro residues" evidence="6">
    <location>
        <begin position="517"/>
        <end position="528"/>
    </location>
</feature>
<evidence type="ECO:0000256" key="5">
    <source>
        <dbReference type="RuleBase" id="RU367159"/>
    </source>
</evidence>
<dbReference type="InterPro" id="IPR021914">
    <property type="entry name" value="TF_DELLA_N"/>
</dbReference>
<evidence type="ECO:0000256" key="1">
    <source>
        <dbReference type="ARBA" id="ARBA00010273"/>
    </source>
</evidence>
<evidence type="ECO:0000313" key="9">
    <source>
        <dbReference type="Proteomes" id="UP001141806"/>
    </source>
</evidence>
<dbReference type="PANTHER" id="PTHR31636">
    <property type="entry name" value="OSJNBA0084A10.13 PROTEIN-RELATED"/>
    <property type="match status" value="1"/>
</dbReference>
<evidence type="ECO:0000256" key="4">
    <source>
        <dbReference type="PROSITE-ProRule" id="PRU01191"/>
    </source>
</evidence>
<evidence type="ECO:0000259" key="7">
    <source>
        <dbReference type="Pfam" id="PF12041"/>
    </source>
</evidence>
<comment type="domain">
    <text evidence="5">The DELLA motif is required for its GA-induced degradation.</text>
</comment>
<accession>A0A9Q0H6Q9</accession>
<comment type="function">
    <text evidence="5">Transcriptional regulator that acts as a repressor of the gibberellin (GA) signaling pathway. Probably acts by participating in large multiprotein complexes that repress transcription of GA-inducible genes.</text>
</comment>
<dbReference type="EMBL" id="JAMYWD010000010">
    <property type="protein sequence ID" value="KAJ4959348.1"/>
    <property type="molecule type" value="Genomic_DNA"/>
</dbReference>
<evidence type="ECO:0000256" key="3">
    <source>
        <dbReference type="ARBA" id="ARBA00023163"/>
    </source>
</evidence>
<dbReference type="InterPro" id="IPR038088">
    <property type="entry name" value="DELLA_N_sf"/>
</dbReference>
<organism evidence="8 9">
    <name type="scientific">Protea cynaroides</name>
    <dbReference type="NCBI Taxonomy" id="273540"/>
    <lineage>
        <taxon>Eukaryota</taxon>
        <taxon>Viridiplantae</taxon>
        <taxon>Streptophyta</taxon>
        <taxon>Embryophyta</taxon>
        <taxon>Tracheophyta</taxon>
        <taxon>Spermatophyta</taxon>
        <taxon>Magnoliopsida</taxon>
        <taxon>Proteales</taxon>
        <taxon>Proteaceae</taxon>
        <taxon>Protea</taxon>
    </lineage>
</organism>
<feature type="domain" description="Transcriptional factor DELLA N-terminal" evidence="7">
    <location>
        <begin position="31"/>
        <end position="97"/>
    </location>
</feature>
<dbReference type="Proteomes" id="UP001141806">
    <property type="component" value="Unassembled WGS sequence"/>
</dbReference>
<keyword evidence="3 5" id="KW-0804">Transcription</keyword>
<dbReference type="GO" id="GO:0009740">
    <property type="term" value="P:gibberellic acid mediated signaling pathway"/>
    <property type="evidence" value="ECO:0007669"/>
    <property type="project" value="UniProtKB-UniRule"/>
</dbReference>
<name>A0A9Q0H6Q9_9MAGN</name>
<dbReference type="PROSITE" id="PS50985">
    <property type="entry name" value="GRAS"/>
    <property type="match status" value="1"/>
</dbReference>
<gene>
    <name evidence="8" type="ORF">NE237_026459</name>
</gene>
<dbReference type="Gene3D" id="1.10.10.1290">
    <property type="entry name" value="Transcriptional regulator DELLA, N-terminal domain"/>
    <property type="match status" value="1"/>
</dbReference>
<comment type="caution">
    <text evidence="4">Lacks conserved residue(s) required for the propagation of feature annotation.</text>
</comment>
<feature type="region of interest" description="Disordered" evidence="6">
    <location>
        <begin position="516"/>
        <end position="535"/>
    </location>
</feature>
<keyword evidence="2 5" id="KW-0805">Transcription regulation</keyword>
<feature type="region of interest" description="Leucine repeat II (LRII)" evidence="4">
    <location>
        <begin position="307"/>
        <end position="339"/>
    </location>
</feature>
<comment type="caution">
    <text evidence="8">The sequence shown here is derived from an EMBL/GenBank/DDBJ whole genome shotgun (WGS) entry which is preliminary data.</text>
</comment>
<protein>
    <recommendedName>
        <fullName evidence="5">DELLA protein</fullName>
    </recommendedName>
</protein>
<evidence type="ECO:0000256" key="2">
    <source>
        <dbReference type="ARBA" id="ARBA00023015"/>
    </source>
</evidence>
<feature type="region of interest" description="Disordered" evidence="6">
    <location>
        <begin position="1"/>
        <end position="22"/>
    </location>
</feature>
<dbReference type="Pfam" id="PF12041">
    <property type="entry name" value="DELLA"/>
    <property type="match status" value="1"/>
</dbReference>
<evidence type="ECO:0000313" key="8">
    <source>
        <dbReference type="EMBL" id="KAJ4959348.1"/>
    </source>
</evidence>
<dbReference type="InterPro" id="IPR005202">
    <property type="entry name" value="TF_GRAS"/>
</dbReference>
<proteinExistence type="inferred from homology"/>